<evidence type="ECO:0000313" key="3">
    <source>
        <dbReference type="Proteomes" id="UP000887013"/>
    </source>
</evidence>
<evidence type="ECO:0000313" key="2">
    <source>
        <dbReference type="EMBL" id="GFU11535.1"/>
    </source>
</evidence>
<evidence type="ECO:0000256" key="1">
    <source>
        <dbReference type="SAM" id="MobiDB-lite"/>
    </source>
</evidence>
<comment type="caution">
    <text evidence="2">The sequence shown here is derived from an EMBL/GenBank/DDBJ whole genome shotgun (WGS) entry which is preliminary data.</text>
</comment>
<dbReference type="AlphaFoldDB" id="A0A8X6UFD8"/>
<dbReference type="Proteomes" id="UP000887013">
    <property type="component" value="Unassembled WGS sequence"/>
</dbReference>
<reference evidence="2" key="1">
    <citation type="submission" date="2020-08" db="EMBL/GenBank/DDBJ databases">
        <title>Multicomponent nature underlies the extraordinary mechanical properties of spider dragline silk.</title>
        <authorList>
            <person name="Kono N."/>
            <person name="Nakamura H."/>
            <person name="Mori M."/>
            <person name="Yoshida Y."/>
            <person name="Ohtoshi R."/>
            <person name="Malay A.D."/>
            <person name="Moran D.A.P."/>
            <person name="Tomita M."/>
            <person name="Numata K."/>
            <person name="Arakawa K."/>
        </authorList>
    </citation>
    <scope>NUCLEOTIDE SEQUENCE</scope>
</reference>
<keyword evidence="3" id="KW-1185">Reference proteome</keyword>
<name>A0A8X6UFD8_NEPPI</name>
<dbReference type="EMBL" id="BMAW01125234">
    <property type="protein sequence ID" value="GFU11535.1"/>
    <property type="molecule type" value="Genomic_DNA"/>
</dbReference>
<protein>
    <submittedName>
        <fullName evidence="2">Uncharacterized protein</fullName>
    </submittedName>
</protein>
<organism evidence="2 3">
    <name type="scientific">Nephila pilipes</name>
    <name type="common">Giant wood spider</name>
    <name type="synonym">Nephila maculata</name>
    <dbReference type="NCBI Taxonomy" id="299642"/>
    <lineage>
        <taxon>Eukaryota</taxon>
        <taxon>Metazoa</taxon>
        <taxon>Ecdysozoa</taxon>
        <taxon>Arthropoda</taxon>
        <taxon>Chelicerata</taxon>
        <taxon>Arachnida</taxon>
        <taxon>Araneae</taxon>
        <taxon>Araneomorphae</taxon>
        <taxon>Entelegynae</taxon>
        <taxon>Araneoidea</taxon>
        <taxon>Nephilidae</taxon>
        <taxon>Nephila</taxon>
    </lineage>
</organism>
<gene>
    <name evidence="2" type="ORF">NPIL_270011</name>
</gene>
<feature type="region of interest" description="Disordered" evidence="1">
    <location>
        <begin position="122"/>
        <end position="142"/>
    </location>
</feature>
<accession>A0A8X6UFD8</accession>
<proteinExistence type="predicted"/>
<sequence length="142" mass="15510">MSEHFAVRSNRSSNSALDICKKDLETDRCFRGECRMVVNTGRLNYPNKFFLRNPISTCHLRVAGRQLFNLQSNDKDGTKTLGAHRATSSIHTVPVLRHQTEGSAIQDGGISVHSEVRLSASGRHASPVGGACPRPARIQGEG</sequence>